<dbReference type="PROSITE" id="PS00893">
    <property type="entry name" value="NUDIX_BOX"/>
    <property type="match status" value="1"/>
</dbReference>
<evidence type="ECO:0000256" key="2">
    <source>
        <dbReference type="ARBA" id="ARBA00022801"/>
    </source>
</evidence>
<keyword evidence="2 4" id="KW-0378">Hydrolase</keyword>
<keyword evidence="5" id="KW-1185">Reference proteome</keyword>
<organism evidence="4 5">
    <name type="scientific">Modestobacter versicolor</name>
    <dbReference type="NCBI Taxonomy" id="429133"/>
    <lineage>
        <taxon>Bacteria</taxon>
        <taxon>Bacillati</taxon>
        <taxon>Actinomycetota</taxon>
        <taxon>Actinomycetes</taxon>
        <taxon>Geodermatophilales</taxon>
        <taxon>Geodermatophilaceae</taxon>
        <taxon>Modestobacter</taxon>
    </lineage>
</organism>
<dbReference type="InterPro" id="IPR015797">
    <property type="entry name" value="NUDIX_hydrolase-like_dom_sf"/>
</dbReference>
<dbReference type="Proteomes" id="UP000247602">
    <property type="component" value="Unassembled WGS sequence"/>
</dbReference>
<dbReference type="InterPro" id="IPR000086">
    <property type="entry name" value="NUDIX_hydrolase_dom"/>
</dbReference>
<dbReference type="GO" id="GO:0016787">
    <property type="term" value="F:hydrolase activity"/>
    <property type="evidence" value="ECO:0007669"/>
    <property type="project" value="UniProtKB-KW"/>
</dbReference>
<evidence type="ECO:0000259" key="3">
    <source>
        <dbReference type="PROSITE" id="PS51462"/>
    </source>
</evidence>
<evidence type="ECO:0000313" key="5">
    <source>
        <dbReference type="Proteomes" id="UP000247602"/>
    </source>
</evidence>
<dbReference type="Gene3D" id="3.90.79.10">
    <property type="entry name" value="Nucleoside Triphosphate Pyrophosphohydrolase"/>
    <property type="match status" value="1"/>
</dbReference>
<dbReference type="SUPFAM" id="SSF55811">
    <property type="entry name" value="Nudix"/>
    <property type="match status" value="1"/>
</dbReference>
<dbReference type="PROSITE" id="PS51462">
    <property type="entry name" value="NUDIX"/>
    <property type="match status" value="1"/>
</dbReference>
<evidence type="ECO:0000313" key="4">
    <source>
        <dbReference type="EMBL" id="PZA22177.1"/>
    </source>
</evidence>
<dbReference type="PANTHER" id="PTHR43046">
    <property type="entry name" value="GDP-MANNOSE MANNOSYL HYDROLASE"/>
    <property type="match status" value="1"/>
</dbReference>
<dbReference type="Pfam" id="PF00293">
    <property type="entry name" value="NUDIX"/>
    <property type="match status" value="1"/>
</dbReference>
<accession>A0A323VBN2</accession>
<comment type="cofactor">
    <cofactor evidence="1">
        <name>Mg(2+)</name>
        <dbReference type="ChEBI" id="CHEBI:18420"/>
    </cofactor>
</comment>
<comment type="caution">
    <text evidence="4">The sequence shown here is derived from an EMBL/GenBank/DDBJ whole genome shotgun (WGS) entry which is preliminary data.</text>
</comment>
<sequence>MMHRSPTDGWTTCALGHRHWGLAGAAGLLLHRAGAAGVEVLLQLRVGWSHHGGTWGTPGGALHPAESAADGALREAGEELGLTRSDVVLGEESVDDHGGWSYTTVLATPAGPLEPADLALNEESTGVGWFPLDGLPDLHPGFAASLPVLRPLLA</sequence>
<dbReference type="AlphaFoldDB" id="A0A323VBN2"/>
<feature type="domain" description="Nudix hydrolase" evidence="3">
    <location>
        <begin position="20"/>
        <end position="154"/>
    </location>
</feature>
<gene>
    <name evidence="4" type="ORF">DMO24_06450</name>
</gene>
<proteinExistence type="predicted"/>
<reference evidence="4 5" key="1">
    <citation type="submission" date="2018-06" db="EMBL/GenBank/DDBJ databases">
        <title>Draft genome sequence of Modestobacter versicolor CP153-2.</title>
        <authorList>
            <person name="Gundlapally S.R."/>
        </authorList>
    </citation>
    <scope>NUCLEOTIDE SEQUENCE [LARGE SCALE GENOMIC DNA]</scope>
    <source>
        <strain evidence="4 5">CP153-2</strain>
    </source>
</reference>
<dbReference type="EMBL" id="QKNV01000045">
    <property type="protein sequence ID" value="PZA22177.1"/>
    <property type="molecule type" value="Genomic_DNA"/>
</dbReference>
<evidence type="ECO:0000256" key="1">
    <source>
        <dbReference type="ARBA" id="ARBA00001946"/>
    </source>
</evidence>
<name>A0A323VBN2_9ACTN</name>
<dbReference type="InterPro" id="IPR020084">
    <property type="entry name" value="NUDIX_hydrolase_CS"/>
</dbReference>
<dbReference type="PANTHER" id="PTHR43046:SF2">
    <property type="entry name" value="8-OXO-DGTP DIPHOSPHATASE-RELATED"/>
    <property type="match status" value="1"/>
</dbReference>
<protein>
    <submittedName>
        <fullName evidence="4">NUDIX hydrolase</fullName>
    </submittedName>
</protein>
<dbReference type="OrthoDB" id="3404294at2"/>